<evidence type="ECO:0000313" key="2">
    <source>
        <dbReference type="EMBL" id="CAD8570229.1"/>
    </source>
</evidence>
<protein>
    <recommendedName>
        <fullName evidence="3">Cyclin C-terminal domain-containing protein</fullName>
    </recommendedName>
</protein>
<reference evidence="2" key="1">
    <citation type="submission" date="2021-01" db="EMBL/GenBank/DDBJ databases">
        <authorList>
            <person name="Corre E."/>
            <person name="Pelletier E."/>
            <person name="Niang G."/>
            <person name="Scheremetjew M."/>
            <person name="Finn R."/>
            <person name="Kale V."/>
            <person name="Holt S."/>
            <person name="Cochrane G."/>
            <person name="Meng A."/>
            <person name="Brown T."/>
            <person name="Cohen L."/>
        </authorList>
    </citation>
    <scope>NUCLEOTIDE SEQUENCE</scope>
    <source>
        <strain evidence="2">E4-10</strain>
    </source>
</reference>
<organism evidence="2">
    <name type="scientific">Cafeteria roenbergensis</name>
    <name type="common">Marine flagellate</name>
    <dbReference type="NCBI Taxonomy" id="33653"/>
    <lineage>
        <taxon>Eukaryota</taxon>
        <taxon>Sar</taxon>
        <taxon>Stramenopiles</taxon>
        <taxon>Bigyra</taxon>
        <taxon>Opalozoa</taxon>
        <taxon>Bicosoecida</taxon>
        <taxon>Cafeteriaceae</taxon>
        <taxon>Cafeteria</taxon>
    </lineage>
</organism>
<gene>
    <name evidence="2" type="ORF">CROE0942_LOCUS14609</name>
</gene>
<proteinExistence type="predicted"/>
<dbReference type="EMBL" id="HBET01021360">
    <property type="protein sequence ID" value="CAD8570229.1"/>
    <property type="molecule type" value="Transcribed_RNA"/>
</dbReference>
<dbReference type="Gene3D" id="1.10.472.10">
    <property type="entry name" value="Cyclin-like"/>
    <property type="match status" value="1"/>
</dbReference>
<sequence>MPGKQPSSMLLALTRRRRGERAGRGAGAAPTGRGMEACGESAGVRQLRAAAADLVFGCGTSLELPFETCCLAALILQRFACTCPFDAFDPDIMAGASLFCAGKATDEPRSDLDVAGTLWAAKAASTGAPATPLAPAGRLASWMRQAIREAELRMLRDCGFLLPEGPEVPSTLVPLLLQALGADGELARHCTVALRAVLRTREAATMPAAAAACAAISLGAEMAGLCLPIGAGSSGEPASSSDGGGASWAGAVHPNTAESAAVLKAARCSLEEGAAGAGAWEWPEGTLPEEARAQRRQAELADEAELKEEAAFEQSLNSEATDAAGAGAGNAMAPAPAAAARSAAAPPGSLNAKRWG</sequence>
<accession>A0A7S0K609</accession>
<evidence type="ECO:0008006" key="3">
    <source>
        <dbReference type="Google" id="ProtNLM"/>
    </source>
</evidence>
<dbReference type="AlphaFoldDB" id="A0A7S0K609"/>
<evidence type="ECO:0000256" key="1">
    <source>
        <dbReference type="SAM" id="MobiDB-lite"/>
    </source>
</evidence>
<feature type="region of interest" description="Disordered" evidence="1">
    <location>
        <begin position="310"/>
        <end position="356"/>
    </location>
</feature>
<name>A0A7S0K609_CAFRO</name>
<feature type="compositionally biased region" description="Low complexity" evidence="1">
    <location>
        <begin position="320"/>
        <end position="348"/>
    </location>
</feature>
<dbReference type="InterPro" id="IPR036915">
    <property type="entry name" value="Cyclin-like_sf"/>
</dbReference>
<dbReference type="SUPFAM" id="SSF47954">
    <property type="entry name" value="Cyclin-like"/>
    <property type="match status" value="1"/>
</dbReference>